<dbReference type="SUPFAM" id="SSF57756">
    <property type="entry name" value="Retrovirus zinc finger-like domains"/>
    <property type="match status" value="1"/>
</dbReference>
<dbReference type="SMART" id="SM00343">
    <property type="entry name" value="ZnF_C2HC"/>
    <property type="match status" value="1"/>
</dbReference>
<keyword evidence="1" id="KW-0479">Metal-binding</keyword>
<dbReference type="InterPro" id="IPR001878">
    <property type="entry name" value="Znf_CCHC"/>
</dbReference>
<protein>
    <recommendedName>
        <fullName evidence="2">CCHC-type domain-containing protein</fullName>
    </recommendedName>
</protein>
<organism evidence="3 4">
    <name type="scientific">Meganyctiphanes norvegica</name>
    <name type="common">Northern krill</name>
    <name type="synonym">Thysanopoda norvegica</name>
    <dbReference type="NCBI Taxonomy" id="48144"/>
    <lineage>
        <taxon>Eukaryota</taxon>
        <taxon>Metazoa</taxon>
        <taxon>Ecdysozoa</taxon>
        <taxon>Arthropoda</taxon>
        <taxon>Crustacea</taxon>
        <taxon>Multicrustacea</taxon>
        <taxon>Malacostraca</taxon>
        <taxon>Eumalacostraca</taxon>
        <taxon>Eucarida</taxon>
        <taxon>Euphausiacea</taxon>
        <taxon>Euphausiidae</taxon>
        <taxon>Meganyctiphanes</taxon>
    </lineage>
</organism>
<dbReference type="AlphaFoldDB" id="A0AAV2SK76"/>
<comment type="caution">
    <text evidence="3">The sequence shown here is derived from an EMBL/GenBank/DDBJ whole genome shotgun (WGS) entry which is preliminary data.</text>
</comment>
<accession>A0AAV2SK76</accession>
<keyword evidence="1" id="KW-0862">Zinc</keyword>
<dbReference type="InterPro" id="IPR036875">
    <property type="entry name" value="Znf_CCHC_sf"/>
</dbReference>
<feature type="domain" description="CCHC-type" evidence="2">
    <location>
        <begin position="233"/>
        <end position="249"/>
    </location>
</feature>
<sequence length="298" mass="33533">MSPTTPAEVTNNSDNMSRGYTAQYAFGAPPKFSGKPKEFKVWLEIYMNFLCCAQPAMGAWVAQGAGREADEGKDKTLFSLLHGVLDHTSIKLISTKSGRRGTKALEILTNEYLGSDAMRETTCIMSLLTIKKFEEETLTEYVARTEELLDGIGEENIISDKTKTLVNMQGLPEKYGLFKQVLLRSTPFPTFSAYKDLLKREENSMFNNGDSQDAVMKARVSESAGVDRWKLTKCFNCQKLGHRAVDCTEKKKSLKRWCNKCESSTHNTNKCWRKSKNDSAKVAKVRSECSDTQRVPEK</sequence>
<evidence type="ECO:0000313" key="4">
    <source>
        <dbReference type="Proteomes" id="UP001497623"/>
    </source>
</evidence>
<evidence type="ECO:0000313" key="3">
    <source>
        <dbReference type="EMBL" id="CAL4200122.1"/>
    </source>
</evidence>
<keyword evidence="4" id="KW-1185">Reference proteome</keyword>
<proteinExistence type="predicted"/>
<reference evidence="3 4" key="1">
    <citation type="submission" date="2024-05" db="EMBL/GenBank/DDBJ databases">
        <authorList>
            <person name="Wallberg A."/>
        </authorList>
    </citation>
    <scope>NUCLEOTIDE SEQUENCE [LARGE SCALE GENOMIC DNA]</scope>
</reference>
<keyword evidence="1" id="KW-0863">Zinc-finger</keyword>
<dbReference type="GO" id="GO:0008270">
    <property type="term" value="F:zinc ion binding"/>
    <property type="evidence" value="ECO:0007669"/>
    <property type="project" value="UniProtKB-KW"/>
</dbReference>
<dbReference type="EMBL" id="CAXKWB010076133">
    <property type="protein sequence ID" value="CAL4200122.1"/>
    <property type="molecule type" value="Genomic_DNA"/>
</dbReference>
<name>A0AAV2SK76_MEGNR</name>
<evidence type="ECO:0000259" key="2">
    <source>
        <dbReference type="PROSITE" id="PS50158"/>
    </source>
</evidence>
<evidence type="ECO:0000256" key="1">
    <source>
        <dbReference type="PROSITE-ProRule" id="PRU00047"/>
    </source>
</evidence>
<dbReference type="PROSITE" id="PS50158">
    <property type="entry name" value="ZF_CCHC"/>
    <property type="match status" value="1"/>
</dbReference>
<dbReference type="Proteomes" id="UP001497623">
    <property type="component" value="Unassembled WGS sequence"/>
</dbReference>
<dbReference type="Gene3D" id="4.10.60.10">
    <property type="entry name" value="Zinc finger, CCHC-type"/>
    <property type="match status" value="1"/>
</dbReference>
<gene>
    <name evidence="3" type="ORF">MNOR_LOCUS37501</name>
</gene>
<feature type="non-terminal residue" evidence="3">
    <location>
        <position position="298"/>
    </location>
</feature>
<dbReference type="GO" id="GO:0003676">
    <property type="term" value="F:nucleic acid binding"/>
    <property type="evidence" value="ECO:0007669"/>
    <property type="project" value="InterPro"/>
</dbReference>
<dbReference type="Pfam" id="PF00098">
    <property type="entry name" value="zf-CCHC"/>
    <property type="match status" value="1"/>
</dbReference>